<name>A0ABQ0X3T3_9LACO</name>
<comment type="caution">
    <text evidence="1">The sequence shown here is derived from an EMBL/GenBank/DDBJ whole genome shotgun (WGS) entry which is preliminary data.</text>
</comment>
<evidence type="ECO:0000313" key="1">
    <source>
        <dbReference type="EMBL" id="GEO72957.1"/>
    </source>
</evidence>
<proteinExistence type="predicted"/>
<dbReference type="NCBIfam" id="TIGR01869">
    <property type="entry name" value="casC_Cse4"/>
    <property type="match status" value="1"/>
</dbReference>
<sequence length="366" mass="40463">MTNNLYIDINVLQTLPPSNINRDDIGSPKKAQYGGVTRARVSSQSWKRAVRKAFKAEKLEVATRTKEVAKLLAEQLKMVQAELSQEDAMKQALQILKTVGIKMDKKDKQKTATLLMVSPGQLNKIVQYITQHGLEDKETEKEIKNILKGNQSLDLALFGRMVADDPSLNVEGSTQVAHAISTHAIEPEFDYFTALDDEHLDDAGAAMIGSTEFNSSTLYRYANVNMRELAQNLGAEDAIKGAVTFIKDFLLAMPSGKQNSFANRTRPNYVMVTLRADTPLSLVSAFEEPVESDNGYVEASIKALEEEYQATLKMGMMQPVGNYILSTRHSELTAKKGNQVMTDLPQLLDQVTQALTGAIKDEDTNA</sequence>
<evidence type="ECO:0000313" key="2">
    <source>
        <dbReference type="Proteomes" id="UP000321794"/>
    </source>
</evidence>
<dbReference type="Proteomes" id="UP000321794">
    <property type="component" value="Unassembled WGS sequence"/>
</dbReference>
<accession>A0ABQ0X3T3</accession>
<protein>
    <submittedName>
        <fullName evidence="1">Type I-E CRISPR-associated protein Cas7/Cse4/CasC</fullName>
    </submittedName>
</protein>
<dbReference type="EMBL" id="BJZK01000031">
    <property type="protein sequence ID" value="GEO72957.1"/>
    <property type="molecule type" value="Genomic_DNA"/>
</dbReference>
<dbReference type="Pfam" id="PF09344">
    <property type="entry name" value="Cas_CT1975"/>
    <property type="match status" value="1"/>
</dbReference>
<gene>
    <name evidence="1" type="ORF">LZY01_21250</name>
</gene>
<dbReference type="RefSeq" id="WP_057730328.1">
    <property type="nucleotide sequence ID" value="NZ_BJZK01000031.1"/>
</dbReference>
<keyword evidence="2" id="KW-1185">Reference proteome</keyword>
<organism evidence="1 2">
    <name type="scientific">Levilactobacillus zymae</name>
    <dbReference type="NCBI Taxonomy" id="267363"/>
    <lineage>
        <taxon>Bacteria</taxon>
        <taxon>Bacillati</taxon>
        <taxon>Bacillota</taxon>
        <taxon>Bacilli</taxon>
        <taxon>Lactobacillales</taxon>
        <taxon>Lactobacillaceae</taxon>
        <taxon>Levilactobacillus</taxon>
    </lineage>
</organism>
<reference evidence="1 2" key="1">
    <citation type="submission" date="2019-07" db="EMBL/GenBank/DDBJ databases">
        <title>Whole genome shotgun sequence of Lactobacillus zymae NBRC 107157.</title>
        <authorList>
            <person name="Hosoyama A."/>
            <person name="Uohara A."/>
            <person name="Ohji S."/>
            <person name="Ichikawa N."/>
        </authorList>
    </citation>
    <scope>NUCLEOTIDE SEQUENCE [LARGE SCALE GENOMIC DNA]</scope>
    <source>
        <strain evidence="1 2">NBRC 107157</strain>
    </source>
</reference>
<dbReference type="InterPro" id="IPR010148">
    <property type="entry name" value="CRISPR-assoc_prot_CT1975"/>
</dbReference>